<dbReference type="PROSITE" id="PS50071">
    <property type="entry name" value="HOMEOBOX_2"/>
    <property type="match status" value="1"/>
</dbReference>
<dbReference type="CDD" id="cd00086">
    <property type="entry name" value="homeodomain"/>
    <property type="match status" value="1"/>
</dbReference>
<evidence type="ECO:0000313" key="9">
    <source>
        <dbReference type="EMBL" id="THD26098.1"/>
    </source>
</evidence>
<dbReference type="GO" id="GO:0000981">
    <property type="term" value="F:DNA-binding transcription factor activity, RNA polymerase II-specific"/>
    <property type="evidence" value="ECO:0007669"/>
    <property type="project" value="InterPro"/>
</dbReference>
<comment type="subcellular location">
    <subcellularLocation>
        <location evidence="1 6">Nucleus</location>
    </subcellularLocation>
</comment>
<evidence type="ECO:0000256" key="1">
    <source>
        <dbReference type="ARBA" id="ARBA00004123"/>
    </source>
</evidence>
<dbReference type="GO" id="GO:0000978">
    <property type="term" value="F:RNA polymerase II cis-regulatory region sequence-specific DNA binding"/>
    <property type="evidence" value="ECO:0007669"/>
    <property type="project" value="TreeGrafter"/>
</dbReference>
<dbReference type="GO" id="GO:0048468">
    <property type="term" value="P:cell development"/>
    <property type="evidence" value="ECO:0007669"/>
    <property type="project" value="TreeGrafter"/>
</dbReference>
<evidence type="ECO:0000259" key="8">
    <source>
        <dbReference type="PROSITE" id="PS50071"/>
    </source>
</evidence>
<dbReference type="SMART" id="SM00389">
    <property type="entry name" value="HOX"/>
    <property type="match status" value="1"/>
</dbReference>
<dbReference type="Proteomes" id="UP000230066">
    <property type="component" value="Unassembled WGS sequence"/>
</dbReference>
<gene>
    <name evidence="9" type="ORF">D915_003150</name>
</gene>
<evidence type="ECO:0000256" key="4">
    <source>
        <dbReference type="ARBA" id="ARBA00023155"/>
    </source>
</evidence>
<dbReference type="PANTHER" id="PTHR11211:SF40">
    <property type="entry name" value="MIRROR, ISOFORM C"/>
    <property type="match status" value="1"/>
</dbReference>
<organism evidence="9 10">
    <name type="scientific">Fasciola hepatica</name>
    <name type="common">Liver fluke</name>
    <dbReference type="NCBI Taxonomy" id="6192"/>
    <lineage>
        <taxon>Eukaryota</taxon>
        <taxon>Metazoa</taxon>
        <taxon>Spiralia</taxon>
        <taxon>Lophotrochozoa</taxon>
        <taxon>Platyhelminthes</taxon>
        <taxon>Trematoda</taxon>
        <taxon>Digenea</taxon>
        <taxon>Plagiorchiida</taxon>
        <taxon>Echinostomata</taxon>
        <taxon>Echinostomatoidea</taxon>
        <taxon>Fasciolidae</taxon>
        <taxon>Fasciola</taxon>
    </lineage>
</organism>
<dbReference type="PANTHER" id="PTHR11211">
    <property type="entry name" value="IROQUOIS-CLASS HOMEODOMAIN PROTEIN IRX"/>
    <property type="match status" value="1"/>
</dbReference>
<sequence>MEIQKLLNLSQSVSYFTTKASGDNYAADSDRVASKWNRGADLTRSRCQITHRPWLIENTDSNEASTRQTTKSEQPQDSRLNQLLGLPTETQSNTGSQRSFVMWSSLSGDQPVGKTVTLSDSNFSKDFTDPPIRECKEHTDNLGLSVGNSDSVPENTTSARMQNRDVSMQQHSPKNWIEMSSTASETANSVHKVSSRRTTCMLRAWLREHKTNPYPTKGEKIMLAVITEMSLTQISTWFANARRRLKKENKLCWNKRGRPPNCAREKSAQLTQSEMSTQLAQTQVKRNGLREHPSVETFQKDSDLSSRLFSPSSFAGPMAECFDFQKSSQNVNFSNHLVQKPISAVLDLEQTSFRNVPGFTVSNLQLMSVPPEVEPDRTKNLARSPHNMNNFFTTFAANHMQTKLPSDTHLSRNNLLPPHPNFLWDEGSQSQGIERYIAMALMNWDCSKTAFHQLFQLFYKQYQEDETLKGCTPLWCERGIAQAKGSMWPDLMNTSTFLFQ</sequence>
<dbReference type="SUPFAM" id="SSF46689">
    <property type="entry name" value="Homeodomain-like"/>
    <property type="match status" value="1"/>
</dbReference>
<comment type="similarity">
    <text evidence="2">Belongs to the TALE/IRO homeobox family.</text>
</comment>
<dbReference type="PROSITE" id="PS00027">
    <property type="entry name" value="HOMEOBOX_1"/>
    <property type="match status" value="1"/>
</dbReference>
<dbReference type="AlphaFoldDB" id="A0A4E0RV46"/>
<evidence type="ECO:0000313" key="10">
    <source>
        <dbReference type="Proteomes" id="UP000230066"/>
    </source>
</evidence>
<dbReference type="InterPro" id="IPR008422">
    <property type="entry name" value="KN_HD"/>
</dbReference>
<feature type="domain" description="Homeobox" evidence="8">
    <location>
        <begin position="202"/>
        <end position="248"/>
    </location>
</feature>
<feature type="DNA-binding region" description="Homeobox" evidence="6">
    <location>
        <begin position="204"/>
        <end position="249"/>
    </location>
</feature>
<evidence type="ECO:0000256" key="2">
    <source>
        <dbReference type="ARBA" id="ARBA00008446"/>
    </source>
</evidence>
<dbReference type="EMBL" id="JXXN02000865">
    <property type="protein sequence ID" value="THD26098.1"/>
    <property type="molecule type" value="Genomic_DNA"/>
</dbReference>
<dbReference type="Pfam" id="PF05920">
    <property type="entry name" value="Homeobox_KN"/>
    <property type="match status" value="1"/>
</dbReference>
<comment type="caution">
    <text evidence="9">The sequence shown here is derived from an EMBL/GenBank/DDBJ whole genome shotgun (WGS) entry which is preliminary data.</text>
</comment>
<protein>
    <submittedName>
        <fullName evidence="9">Iroquois-class homeodomain protein IRX-4</fullName>
    </submittedName>
</protein>
<evidence type="ECO:0000256" key="3">
    <source>
        <dbReference type="ARBA" id="ARBA00023125"/>
    </source>
</evidence>
<keyword evidence="3 6" id="KW-0238">DNA-binding</keyword>
<dbReference type="InterPro" id="IPR017970">
    <property type="entry name" value="Homeobox_CS"/>
</dbReference>
<name>A0A4E0RV46_FASHE</name>
<feature type="region of interest" description="Disordered" evidence="7">
    <location>
        <begin position="57"/>
        <end position="79"/>
    </location>
</feature>
<keyword evidence="5 6" id="KW-0539">Nucleus</keyword>
<proteinExistence type="inferred from homology"/>
<accession>A0A4E0RV46</accession>
<dbReference type="GO" id="GO:0005634">
    <property type="term" value="C:nucleus"/>
    <property type="evidence" value="ECO:0007669"/>
    <property type="project" value="UniProtKB-SubCell"/>
</dbReference>
<dbReference type="InterPro" id="IPR001356">
    <property type="entry name" value="HD"/>
</dbReference>
<reference evidence="9" key="1">
    <citation type="submission" date="2019-03" db="EMBL/GenBank/DDBJ databases">
        <title>Improved annotation for the trematode Fasciola hepatica.</title>
        <authorList>
            <person name="Choi Y.-J."/>
            <person name="Martin J."/>
            <person name="Mitreva M."/>
        </authorList>
    </citation>
    <scope>NUCLEOTIDE SEQUENCE [LARGE SCALE GENOMIC DNA]</scope>
</reference>
<evidence type="ECO:0000256" key="5">
    <source>
        <dbReference type="ARBA" id="ARBA00023242"/>
    </source>
</evidence>
<dbReference type="InterPro" id="IPR009057">
    <property type="entry name" value="Homeodomain-like_sf"/>
</dbReference>
<evidence type="ECO:0000256" key="7">
    <source>
        <dbReference type="SAM" id="MobiDB-lite"/>
    </source>
</evidence>
<dbReference type="GO" id="GO:0030182">
    <property type="term" value="P:neuron differentiation"/>
    <property type="evidence" value="ECO:0007669"/>
    <property type="project" value="TreeGrafter"/>
</dbReference>
<keyword evidence="4 6" id="KW-0371">Homeobox</keyword>
<keyword evidence="10" id="KW-1185">Reference proteome</keyword>
<evidence type="ECO:0000256" key="6">
    <source>
        <dbReference type="PROSITE-ProRule" id="PRU00108"/>
    </source>
</evidence>
<feature type="compositionally biased region" description="Polar residues" evidence="7">
    <location>
        <begin position="58"/>
        <end position="79"/>
    </location>
</feature>
<dbReference type="Gene3D" id="1.10.10.60">
    <property type="entry name" value="Homeodomain-like"/>
    <property type="match status" value="1"/>
</dbReference>